<evidence type="ECO:0000256" key="1">
    <source>
        <dbReference type="SAM" id="Phobius"/>
    </source>
</evidence>
<dbReference type="AlphaFoldDB" id="A0AAU7JQ07"/>
<organism evidence="2">
    <name type="scientific">Pedococcus sp. KACC 23699</name>
    <dbReference type="NCBI Taxonomy" id="3149228"/>
    <lineage>
        <taxon>Bacteria</taxon>
        <taxon>Bacillati</taxon>
        <taxon>Actinomycetota</taxon>
        <taxon>Actinomycetes</taxon>
        <taxon>Micrococcales</taxon>
        <taxon>Intrasporangiaceae</taxon>
        <taxon>Pedococcus</taxon>
    </lineage>
</organism>
<evidence type="ECO:0000313" key="2">
    <source>
        <dbReference type="EMBL" id="XBO42390.1"/>
    </source>
</evidence>
<gene>
    <name evidence="2" type="ORF">ABEG17_12460</name>
</gene>
<keyword evidence="1" id="KW-1133">Transmembrane helix</keyword>
<feature type="transmembrane region" description="Helical" evidence="1">
    <location>
        <begin position="24"/>
        <end position="45"/>
    </location>
</feature>
<evidence type="ECO:0008006" key="3">
    <source>
        <dbReference type="Google" id="ProtNLM"/>
    </source>
</evidence>
<dbReference type="RefSeq" id="WP_406829803.1">
    <property type="nucleotide sequence ID" value="NZ_CP157483.1"/>
</dbReference>
<reference evidence="2" key="1">
    <citation type="submission" date="2024-05" db="EMBL/GenBank/DDBJ databases">
        <authorList>
            <person name="Kim S."/>
            <person name="Heo J."/>
            <person name="Choi H."/>
            <person name="Choi Y."/>
            <person name="Kwon S.-W."/>
            <person name="Kim Y."/>
        </authorList>
    </citation>
    <scope>NUCLEOTIDE SEQUENCE</scope>
    <source>
        <strain evidence="2">KACC 23699</strain>
    </source>
</reference>
<name>A0AAU7JQ07_9MICO</name>
<protein>
    <recommendedName>
        <fullName evidence="3">Heavy metal transporter</fullName>
    </recommendedName>
</protein>
<keyword evidence="1" id="KW-0812">Transmembrane</keyword>
<proteinExistence type="predicted"/>
<dbReference type="EMBL" id="CP157483">
    <property type="protein sequence ID" value="XBO42390.1"/>
    <property type="molecule type" value="Genomic_DNA"/>
</dbReference>
<sequence>MAPSKRRNGLVHHEHRRRSRTRRVVTRIVLVLFAIGIIGGGWLALQGTLRNLGGPRCQATALGTSVDFDPSQTAYAATIAAVAEKRGLPARASTIAIATAIQESKLRNLAYGDRDSVGLFQQRPSQGWGTEKQILDPVYASNRFYDALVKIKGYEQMRITEIAQKVQRSAYPEAYAEHEQEGRLLASALSGHSPGGLGCRLDDATDGTPIDLKAALSTELGVSSTVNGRVLTVKAGSERKAWSAGSFAVAKAAQYGATKVRVGSKEWTRTRDADGWTWKSVKGGSASTVTVTFPATG</sequence>
<keyword evidence="1" id="KW-0472">Membrane</keyword>
<accession>A0AAU7JQ07</accession>